<evidence type="ECO:0000313" key="2">
    <source>
        <dbReference type="Proteomes" id="UP001476798"/>
    </source>
</evidence>
<dbReference type="EMBL" id="JAHRIO010050666">
    <property type="protein sequence ID" value="MEQ2174769.1"/>
    <property type="molecule type" value="Genomic_DNA"/>
</dbReference>
<gene>
    <name evidence="1" type="ORF">GOODEAATRI_011318</name>
</gene>
<protein>
    <submittedName>
        <fullName evidence="1">Uncharacterized protein</fullName>
    </submittedName>
</protein>
<accession>A0ABV0NTQ5</accession>
<sequence>MELRHNCGCYWFTTEEHNKSNQIYIIYSFIYQSTMVQITQVKKRAGKDHSLYLHGNKVTIPLQKHIMLIHSRLSASQAYWKTSLSKMDYVCTLGSPRNSLVSVSGMLENRPPKVAEPPHVFCLHVCQCGTMKGLRAGQSLTPWPLSPRTSVDP</sequence>
<organism evidence="1 2">
    <name type="scientific">Goodea atripinnis</name>
    <dbReference type="NCBI Taxonomy" id="208336"/>
    <lineage>
        <taxon>Eukaryota</taxon>
        <taxon>Metazoa</taxon>
        <taxon>Chordata</taxon>
        <taxon>Craniata</taxon>
        <taxon>Vertebrata</taxon>
        <taxon>Euteleostomi</taxon>
        <taxon>Actinopterygii</taxon>
        <taxon>Neopterygii</taxon>
        <taxon>Teleostei</taxon>
        <taxon>Neoteleostei</taxon>
        <taxon>Acanthomorphata</taxon>
        <taxon>Ovalentaria</taxon>
        <taxon>Atherinomorphae</taxon>
        <taxon>Cyprinodontiformes</taxon>
        <taxon>Goodeidae</taxon>
        <taxon>Goodea</taxon>
    </lineage>
</organism>
<reference evidence="1 2" key="1">
    <citation type="submission" date="2021-06" db="EMBL/GenBank/DDBJ databases">
        <authorList>
            <person name="Palmer J.M."/>
        </authorList>
    </citation>
    <scope>NUCLEOTIDE SEQUENCE [LARGE SCALE GENOMIC DNA]</scope>
    <source>
        <strain evidence="1 2">GA_2019</strain>
        <tissue evidence="1">Muscle</tissue>
    </source>
</reference>
<evidence type="ECO:0000313" key="1">
    <source>
        <dbReference type="EMBL" id="MEQ2174769.1"/>
    </source>
</evidence>
<proteinExistence type="predicted"/>
<name>A0ABV0NTQ5_9TELE</name>
<dbReference type="Proteomes" id="UP001476798">
    <property type="component" value="Unassembled WGS sequence"/>
</dbReference>
<comment type="caution">
    <text evidence="1">The sequence shown here is derived from an EMBL/GenBank/DDBJ whole genome shotgun (WGS) entry which is preliminary data.</text>
</comment>
<keyword evidence="2" id="KW-1185">Reference proteome</keyword>